<protein>
    <recommendedName>
        <fullName evidence="3">ESX-1 secretion-associated protein</fullName>
    </recommendedName>
</protein>
<comment type="caution">
    <text evidence="1">The sequence shown here is derived from an EMBL/GenBank/DDBJ whole genome shotgun (WGS) entry which is preliminary data.</text>
</comment>
<dbReference type="Proteomes" id="UP001500416">
    <property type="component" value="Unassembled WGS sequence"/>
</dbReference>
<dbReference type="InterPro" id="IPR022536">
    <property type="entry name" value="EspC"/>
</dbReference>
<keyword evidence="2" id="KW-1185">Reference proteome</keyword>
<dbReference type="EMBL" id="BAAABU010000011">
    <property type="protein sequence ID" value="GAA0242512.1"/>
    <property type="molecule type" value="Genomic_DNA"/>
</dbReference>
<evidence type="ECO:0000313" key="1">
    <source>
        <dbReference type="EMBL" id="GAA0242512.1"/>
    </source>
</evidence>
<accession>A0ABN0U8V8</accession>
<name>A0ABN0U8V8_9PSEU</name>
<reference evidence="1 2" key="1">
    <citation type="journal article" date="2019" name="Int. J. Syst. Evol. Microbiol.">
        <title>The Global Catalogue of Microorganisms (GCM) 10K type strain sequencing project: providing services to taxonomists for standard genome sequencing and annotation.</title>
        <authorList>
            <consortium name="The Broad Institute Genomics Platform"/>
            <consortium name="The Broad Institute Genome Sequencing Center for Infectious Disease"/>
            <person name="Wu L."/>
            <person name="Ma J."/>
        </authorList>
    </citation>
    <scope>NUCLEOTIDE SEQUENCE [LARGE SCALE GENOMIC DNA]</scope>
    <source>
        <strain evidence="1 2">JCM 3380</strain>
    </source>
</reference>
<proteinExistence type="predicted"/>
<dbReference type="Pfam" id="PF10824">
    <property type="entry name" value="T7SS_ESX_EspC"/>
    <property type="match status" value="1"/>
</dbReference>
<dbReference type="RefSeq" id="WP_343936033.1">
    <property type="nucleotide sequence ID" value="NZ_BAAABU010000011.1"/>
</dbReference>
<organism evidence="1 2">
    <name type="scientific">Saccharothrix mutabilis subsp. mutabilis</name>
    <dbReference type="NCBI Taxonomy" id="66855"/>
    <lineage>
        <taxon>Bacteria</taxon>
        <taxon>Bacillati</taxon>
        <taxon>Actinomycetota</taxon>
        <taxon>Actinomycetes</taxon>
        <taxon>Pseudonocardiales</taxon>
        <taxon>Pseudonocardiaceae</taxon>
        <taxon>Saccharothrix</taxon>
    </lineage>
</organism>
<gene>
    <name evidence="1" type="ORF">GCM10010492_47170</name>
</gene>
<evidence type="ECO:0000313" key="2">
    <source>
        <dbReference type="Proteomes" id="UP001500416"/>
    </source>
</evidence>
<evidence type="ECO:0008006" key="3">
    <source>
        <dbReference type="Google" id="ProtNLM"/>
    </source>
</evidence>
<sequence>MSGYEVVADELRGHADRLRGVEDQLTQAVDAARQVSLSGQAYGKTCSMLPPMMVFIANAGVASLTEVAESVAETIAGVRRTAADYDAVEQTNTRPFRDGAR</sequence>